<protein>
    <recommendedName>
        <fullName evidence="4 5">o-succinylbenzoate synthase</fullName>
        <shortName evidence="4">OSB synthase</shortName>
        <shortName evidence="4">OSBS</shortName>
        <ecNumber evidence="4 5">4.2.1.113</ecNumber>
    </recommendedName>
    <alternativeName>
        <fullName evidence="4">4-(2'-carboxyphenyl)-4-oxybutyric acid synthase</fullName>
    </alternativeName>
    <alternativeName>
        <fullName evidence="4">o-succinylbenzoic acid synthase</fullName>
    </alternativeName>
</protein>
<dbReference type="SUPFAM" id="SSF51604">
    <property type="entry name" value="Enolase C-terminal domain-like"/>
    <property type="match status" value="1"/>
</dbReference>
<dbReference type="SFLD" id="SFLDS00001">
    <property type="entry name" value="Enolase"/>
    <property type="match status" value="1"/>
</dbReference>
<dbReference type="InterPro" id="IPR041338">
    <property type="entry name" value="OSBS_N"/>
</dbReference>
<feature type="binding site" evidence="4">
    <location>
        <position position="217"/>
    </location>
    <ligand>
        <name>Mg(2+)</name>
        <dbReference type="ChEBI" id="CHEBI:18420"/>
    </ligand>
</feature>
<sequence length="314" mass="35720">MMYQFSFRYLSRKFTNPIITNHGVWEIRESIIIRLIDAENNIGWGEIAPISWFGSETLEQALDFCHQLPETISQEIILGISDKLPACQFAFESAFSGNTETNFNLTYSGLLSAGKAGLNQWGSLWEQGYKTFKWKIGVDDINPELGIFDLLISSLPTSAKLRLDANGGLTYQEAELWLTKCDQFLDKIEFIEQPLAVDKFTQMQELSNLYLTKIALDESIANFTQLEYCFQQGWRGIFVIKPGIFGSPSRLREFCQKYQIDVVCSSVFETEIGRQAALQLASELSLNHRAVGFGVNHFFPPQASNWLETLWKTS</sequence>
<evidence type="ECO:0000313" key="8">
    <source>
        <dbReference type="Proteomes" id="UP000239589"/>
    </source>
</evidence>
<comment type="cofactor">
    <cofactor evidence="4">
        <name>a divalent metal cation</name>
        <dbReference type="ChEBI" id="CHEBI:60240"/>
    </cofactor>
</comment>
<dbReference type="PANTHER" id="PTHR48073">
    <property type="entry name" value="O-SUCCINYLBENZOATE SYNTHASE-RELATED"/>
    <property type="match status" value="1"/>
</dbReference>
<dbReference type="SUPFAM" id="SSF54826">
    <property type="entry name" value="Enolase N-terminal domain-like"/>
    <property type="match status" value="1"/>
</dbReference>
<evidence type="ECO:0000256" key="3">
    <source>
        <dbReference type="ARBA" id="ARBA00023239"/>
    </source>
</evidence>
<dbReference type="InterPro" id="IPR029017">
    <property type="entry name" value="Enolase-like_N"/>
</dbReference>
<dbReference type="UniPathway" id="UPA00995"/>
<keyword evidence="8" id="KW-1185">Reference proteome</keyword>
<dbReference type="SFLD" id="SFLDG00180">
    <property type="entry name" value="muconate_cycloisomerase"/>
    <property type="match status" value="1"/>
</dbReference>
<proteinExistence type="inferred from homology"/>
<dbReference type="OrthoDB" id="9802699at2"/>
<dbReference type="InterPro" id="IPR036849">
    <property type="entry name" value="Enolase-like_C_sf"/>
</dbReference>
<dbReference type="NCBIfam" id="TIGR01927">
    <property type="entry name" value="menC_gam_Gplu"/>
    <property type="match status" value="1"/>
</dbReference>
<comment type="pathway">
    <text evidence="4">Cofactor biosynthesis; phylloquinone biosynthesis.</text>
</comment>
<dbReference type="GO" id="GO:0042372">
    <property type="term" value="P:phylloquinone biosynthetic process"/>
    <property type="evidence" value="ECO:0007669"/>
    <property type="project" value="UniProtKB-UniRule"/>
</dbReference>
<dbReference type="AlphaFoldDB" id="A0A2S6CR98"/>
<evidence type="ECO:0000313" key="7">
    <source>
        <dbReference type="EMBL" id="PPJ62150.1"/>
    </source>
</evidence>
<dbReference type="InterPro" id="IPR029065">
    <property type="entry name" value="Enolase_C-like"/>
</dbReference>
<dbReference type="Proteomes" id="UP000239589">
    <property type="component" value="Unassembled WGS sequence"/>
</dbReference>
<feature type="active site" description="Proton donor" evidence="4">
    <location>
        <position position="135"/>
    </location>
</feature>
<comment type="function">
    <text evidence="4">Converts 2-succinyl-6-hydroxy-2,4-cyclohexadiene-1-carboxylate (SHCHC) to 2-succinylbenzoate (OSB).</text>
</comment>
<keyword evidence="2 4" id="KW-0460">Magnesium</keyword>
<dbReference type="EMBL" id="PGEM01000139">
    <property type="protein sequence ID" value="PPJ62150.1"/>
    <property type="molecule type" value="Genomic_DNA"/>
</dbReference>
<reference evidence="7 8" key="1">
    <citation type="submission" date="2018-02" db="EMBL/GenBank/DDBJ databases">
        <title>Discovery of a pederin family compound in a non-symbiotic bloom-forming cyanobacterium.</title>
        <authorList>
            <person name="Kust A."/>
            <person name="Mares J."/>
            <person name="Jokela J."/>
            <person name="Urajova P."/>
            <person name="Hajek J."/>
            <person name="Saurav K."/>
            <person name="Voracova K."/>
            <person name="Fewer D.P."/>
            <person name="Haapaniemi E."/>
            <person name="Permi P."/>
            <person name="Rehakova K."/>
            <person name="Sivonen K."/>
            <person name="Hrouzek P."/>
        </authorList>
    </citation>
    <scope>NUCLEOTIDE SEQUENCE [LARGE SCALE GENOMIC DNA]</scope>
    <source>
        <strain evidence="7 8">CHARLIE-1</strain>
    </source>
</reference>
<dbReference type="SFLD" id="SFLDF00009">
    <property type="entry name" value="o-succinylbenzoate_synthase"/>
    <property type="match status" value="1"/>
</dbReference>
<comment type="caution">
    <text evidence="7">The sequence shown here is derived from an EMBL/GenBank/DDBJ whole genome shotgun (WGS) entry which is preliminary data.</text>
</comment>
<keyword evidence="3 4" id="KW-0456">Lyase</keyword>
<evidence type="ECO:0000256" key="2">
    <source>
        <dbReference type="ARBA" id="ARBA00022842"/>
    </source>
</evidence>
<feature type="binding site" evidence="4">
    <location>
        <position position="192"/>
    </location>
    <ligand>
        <name>Mg(2+)</name>
        <dbReference type="ChEBI" id="CHEBI:18420"/>
    </ligand>
</feature>
<dbReference type="InterPro" id="IPR010196">
    <property type="entry name" value="OSB_synthase_MenC1"/>
</dbReference>
<keyword evidence="1 4" id="KW-0479">Metal-binding</keyword>
<dbReference type="CDD" id="cd03320">
    <property type="entry name" value="OSBS"/>
    <property type="match status" value="1"/>
</dbReference>
<comment type="pathway">
    <text evidence="4">Quinol/quinone metabolism; 1,4-dihydroxy-2-naphthoate biosynthesis; 1,4-dihydroxy-2-naphthoate from chorismate: step 4/7.</text>
</comment>
<dbReference type="NCBIfam" id="NF002739">
    <property type="entry name" value="PRK02714.1"/>
    <property type="match status" value="1"/>
</dbReference>
<dbReference type="EC" id="4.2.1.113" evidence="4 5"/>
<dbReference type="Pfam" id="PF21508">
    <property type="entry name" value="MenC_N"/>
    <property type="match status" value="1"/>
</dbReference>
<evidence type="ECO:0000256" key="5">
    <source>
        <dbReference type="NCBIfam" id="TIGR01927"/>
    </source>
</evidence>
<dbReference type="Pfam" id="PF13378">
    <property type="entry name" value="MR_MLE_C"/>
    <property type="match status" value="1"/>
</dbReference>
<dbReference type="GO" id="GO:0000287">
    <property type="term" value="F:magnesium ion binding"/>
    <property type="evidence" value="ECO:0007669"/>
    <property type="project" value="UniProtKB-UniRule"/>
</dbReference>
<dbReference type="Gene3D" id="3.30.390.10">
    <property type="entry name" value="Enolase-like, N-terminal domain"/>
    <property type="match status" value="1"/>
</dbReference>
<organism evidence="7 8">
    <name type="scientific">Cuspidothrix issatschenkoi CHARLIE-1</name>
    <dbReference type="NCBI Taxonomy" id="2052836"/>
    <lineage>
        <taxon>Bacteria</taxon>
        <taxon>Bacillati</taxon>
        <taxon>Cyanobacteriota</taxon>
        <taxon>Cyanophyceae</taxon>
        <taxon>Nostocales</taxon>
        <taxon>Aphanizomenonaceae</taxon>
        <taxon>Cuspidothrix</taxon>
    </lineage>
</organism>
<name>A0A2S6CR98_9CYAN</name>
<evidence type="ECO:0000256" key="4">
    <source>
        <dbReference type="HAMAP-Rule" id="MF_00470"/>
    </source>
</evidence>
<dbReference type="GO" id="GO:0009234">
    <property type="term" value="P:menaquinone biosynthetic process"/>
    <property type="evidence" value="ECO:0007669"/>
    <property type="project" value="UniProtKB-UniRule"/>
</dbReference>
<dbReference type="RefSeq" id="WP_104388954.1">
    <property type="nucleotide sequence ID" value="NZ_PGEM01000139.1"/>
</dbReference>
<feature type="binding site" evidence="4">
    <location>
        <position position="164"/>
    </location>
    <ligand>
        <name>Mg(2+)</name>
        <dbReference type="ChEBI" id="CHEBI:18420"/>
    </ligand>
</feature>
<dbReference type="InterPro" id="IPR013342">
    <property type="entry name" value="Mandelate_racemase_C"/>
</dbReference>
<dbReference type="GO" id="GO:0043748">
    <property type="term" value="F:O-succinylbenzoate synthase activity"/>
    <property type="evidence" value="ECO:0007669"/>
    <property type="project" value="UniProtKB-EC"/>
</dbReference>
<dbReference type="SMART" id="SM00922">
    <property type="entry name" value="MR_MLE"/>
    <property type="match status" value="1"/>
</dbReference>
<comment type="similarity">
    <text evidence="4">Belongs to the mandelate racemase/muconate lactonizing enzyme family. MenC type 1 subfamily.</text>
</comment>
<comment type="catalytic activity">
    <reaction evidence="4">
        <text>(1R,6R)-6-hydroxy-2-succinyl-cyclohexa-2,4-diene-1-carboxylate = 2-succinylbenzoate + H2O</text>
        <dbReference type="Rhea" id="RHEA:10196"/>
        <dbReference type="ChEBI" id="CHEBI:15377"/>
        <dbReference type="ChEBI" id="CHEBI:18325"/>
        <dbReference type="ChEBI" id="CHEBI:58689"/>
        <dbReference type="EC" id="4.2.1.113"/>
    </reaction>
</comment>
<dbReference type="UniPathway" id="UPA01057">
    <property type="reaction ID" value="UER00165"/>
</dbReference>
<evidence type="ECO:0000259" key="6">
    <source>
        <dbReference type="SMART" id="SM00922"/>
    </source>
</evidence>
<accession>A0A2S6CR98</accession>
<gene>
    <name evidence="4" type="primary">menC</name>
    <name evidence="7" type="ORF">CUN59_17010</name>
</gene>
<feature type="active site" description="Proton acceptor" evidence="4">
    <location>
        <position position="241"/>
    </location>
</feature>
<feature type="domain" description="Mandelate racemase/muconate lactonizing enzyme C-terminal" evidence="6">
    <location>
        <begin position="114"/>
        <end position="213"/>
    </location>
</feature>
<evidence type="ECO:0000256" key="1">
    <source>
        <dbReference type="ARBA" id="ARBA00022723"/>
    </source>
</evidence>
<dbReference type="HAMAP" id="MF_00470">
    <property type="entry name" value="MenC_1"/>
    <property type="match status" value="1"/>
</dbReference>
<dbReference type="Gene3D" id="3.20.20.120">
    <property type="entry name" value="Enolase-like C-terminal domain"/>
    <property type="match status" value="1"/>
</dbReference>